<evidence type="ECO:0000313" key="1">
    <source>
        <dbReference type="EMBL" id="SEL38868.1"/>
    </source>
</evidence>
<evidence type="ECO:0008006" key="3">
    <source>
        <dbReference type="Google" id="ProtNLM"/>
    </source>
</evidence>
<organism evidence="1 2">
    <name type="scientific">Chitinophaga rupis</name>
    <dbReference type="NCBI Taxonomy" id="573321"/>
    <lineage>
        <taxon>Bacteria</taxon>
        <taxon>Pseudomonadati</taxon>
        <taxon>Bacteroidota</taxon>
        <taxon>Chitinophagia</taxon>
        <taxon>Chitinophagales</taxon>
        <taxon>Chitinophagaceae</taxon>
        <taxon>Chitinophaga</taxon>
    </lineage>
</organism>
<dbReference type="EMBL" id="FOBB01000002">
    <property type="protein sequence ID" value="SEL38868.1"/>
    <property type="molecule type" value="Genomic_DNA"/>
</dbReference>
<gene>
    <name evidence="1" type="ORF">SAMN04488505_102165</name>
</gene>
<dbReference type="AlphaFoldDB" id="A0A1H7PTT6"/>
<name>A0A1H7PTT6_9BACT</name>
<dbReference type="STRING" id="573321.SAMN04488505_102165"/>
<evidence type="ECO:0000313" key="2">
    <source>
        <dbReference type="Proteomes" id="UP000198984"/>
    </source>
</evidence>
<proteinExistence type="predicted"/>
<protein>
    <recommendedName>
        <fullName evidence="3">Nucleotide-binding universal stress protein, UspA family</fullName>
    </recommendedName>
</protein>
<dbReference type="OrthoDB" id="641005at2"/>
<sequence>MKKIVAVFDGLRFSESTLRFATTLAGEQQAHLVGLFLDDFTYNSFSMYKLLKKGEQPSAIREYEDADKKKRKAAADHFEDACQQAHLNYSVHHDCNIAIQDLLHESIYADLIIIDGHETFVHDEAPLPTQFIRDLLTEVQCPVLVVPGVYREIKRIMLLYDGEPSSVHAIKMFSYLFPGLQQMETEVLSVNRPEGGLHLEDGRLMKEFMKRHFPQARYKVVEGQPEEEIIHYLLGQADGTLVVLGAYRRGAVSRWFRPSMADVLTQAVSVPLFIAHNK</sequence>
<dbReference type="SUPFAM" id="SSF52402">
    <property type="entry name" value="Adenine nucleotide alpha hydrolases-like"/>
    <property type="match status" value="2"/>
</dbReference>
<dbReference type="Proteomes" id="UP000198984">
    <property type="component" value="Unassembled WGS sequence"/>
</dbReference>
<dbReference type="RefSeq" id="WP_089908932.1">
    <property type="nucleotide sequence ID" value="NZ_FOBB01000002.1"/>
</dbReference>
<accession>A0A1H7PTT6</accession>
<reference evidence="1 2" key="1">
    <citation type="submission" date="2016-10" db="EMBL/GenBank/DDBJ databases">
        <authorList>
            <person name="de Groot N.N."/>
        </authorList>
    </citation>
    <scope>NUCLEOTIDE SEQUENCE [LARGE SCALE GENOMIC DNA]</scope>
    <source>
        <strain evidence="1 2">DSM 21039</strain>
    </source>
</reference>
<dbReference type="Gene3D" id="3.40.50.12370">
    <property type="match status" value="1"/>
</dbReference>
<keyword evidence="2" id="KW-1185">Reference proteome</keyword>